<dbReference type="Proteomes" id="UP000256845">
    <property type="component" value="Unassembled WGS sequence"/>
</dbReference>
<protein>
    <submittedName>
        <fullName evidence="8">Putative ABC transport system permease protein</fullName>
    </submittedName>
</protein>
<feature type="transmembrane region" description="Helical" evidence="6">
    <location>
        <begin position="762"/>
        <end position="791"/>
    </location>
</feature>
<keyword evidence="5 6" id="KW-0472">Membrane</keyword>
<feature type="transmembrane region" description="Helical" evidence="6">
    <location>
        <begin position="803"/>
        <end position="829"/>
    </location>
</feature>
<dbReference type="InterPro" id="IPR003838">
    <property type="entry name" value="ABC3_permease_C"/>
</dbReference>
<feature type="domain" description="ABC3 transporter permease C-terminal" evidence="7">
    <location>
        <begin position="720"/>
        <end position="829"/>
    </location>
</feature>
<sequence length="840" mass="90421">MIKLAFKLAMREMRGGLKGFRVFLACLALGVAVVASVGAVSQAIEQGLRANARLLLGGEVSLRLTHKPAEPDQVAWLKENSDGMSAIAILRAMAVRPDGADRRLVEVKAVDGTYPIFGGFELASGAALHDVLVREDGYWNAVVASNLLERLNLQVRDYFRLGQATLRIADVIAVEPDRSTQAFELGPRVVVPQAALPETELIQPGSLVRFYYRLDIPADESAAVWEERLKTQFPDAGWRIRNLENAAPNIQRFVDRVQIFLTLIGLTALLVGGVGVGNAAQAYLATRNGTIATLKCLGAPSRLIFGTYLSQLMVLGTLGSLGGALIGAVMPTILAPILADKLPVTAETGFYPMPLLLALGFGIGTTLVFSLWPLARARMVPAASLFHDAISGQRFRSGRRLILITTVLGVLMAGIAIATSKDPRLAAIFVVCATATLLLFRGTAWAVIRLTRKMPHPRSARLRLALANLHRPGSPTSSVVLSLGLGLTVLSAVSLIEANLNREVRVTLSGEAPSFYFIDIQPHQIADFRSELSAFPTVSETGDTPMLRGRITALKGVPSDQITPPADFAWVLRGDRGMTWARTPPKEGSEVVEGDWWPADYSGKPLVSFDVHAGKAFGLAIGDKVTVNILGREVETTIANFREIDWQGLGLNFVMIFSPGLLESAPQMYIATVHLDAEKETALERAVVDKFPNISSIRVKEILAEVAKIIESLGMAVRTIAMVAILTGVLVLAGAIAAGHYRRIYDSVVLKVLGATRRDVMAAYMIEYALLGVITAIIAGFIGTLAGYGVIRFVMDTSWEFDAMALMMTLVAALILTVGIGGFGAWNALGRKAAPFLRND</sequence>
<feature type="transmembrane region" description="Helical" evidence="6">
    <location>
        <begin position="401"/>
        <end position="419"/>
    </location>
</feature>
<dbReference type="PANTHER" id="PTHR30287">
    <property type="entry name" value="MEMBRANE COMPONENT OF PREDICTED ABC SUPERFAMILY METABOLITE UPTAKE TRANSPORTER"/>
    <property type="match status" value="1"/>
</dbReference>
<evidence type="ECO:0000256" key="6">
    <source>
        <dbReference type="SAM" id="Phobius"/>
    </source>
</evidence>
<gene>
    <name evidence="8" type="ORF">DFP90_10897</name>
</gene>
<evidence type="ECO:0000256" key="4">
    <source>
        <dbReference type="ARBA" id="ARBA00022989"/>
    </source>
</evidence>
<evidence type="ECO:0000256" key="3">
    <source>
        <dbReference type="ARBA" id="ARBA00022692"/>
    </source>
</evidence>
<evidence type="ECO:0000256" key="2">
    <source>
        <dbReference type="ARBA" id="ARBA00022475"/>
    </source>
</evidence>
<organism evidence="8 9">
    <name type="scientific">Aestuariispira insulae</name>
    <dbReference type="NCBI Taxonomy" id="1461337"/>
    <lineage>
        <taxon>Bacteria</taxon>
        <taxon>Pseudomonadati</taxon>
        <taxon>Pseudomonadota</taxon>
        <taxon>Alphaproteobacteria</taxon>
        <taxon>Rhodospirillales</taxon>
        <taxon>Kiloniellaceae</taxon>
        <taxon>Aestuariispira</taxon>
    </lineage>
</organism>
<keyword evidence="3 6" id="KW-0812">Transmembrane</keyword>
<comment type="subcellular location">
    <subcellularLocation>
        <location evidence="1">Cell membrane</location>
        <topology evidence="1">Multi-pass membrane protein</topology>
    </subcellularLocation>
</comment>
<dbReference type="InterPro" id="IPR038766">
    <property type="entry name" value="Membrane_comp_ABC_pdt"/>
</dbReference>
<name>A0A3D9HF22_9PROT</name>
<evidence type="ECO:0000313" key="8">
    <source>
        <dbReference type="EMBL" id="RED48079.1"/>
    </source>
</evidence>
<feature type="transmembrane region" description="Helical" evidence="6">
    <location>
        <begin position="312"/>
        <end position="339"/>
    </location>
</feature>
<evidence type="ECO:0000259" key="7">
    <source>
        <dbReference type="Pfam" id="PF02687"/>
    </source>
</evidence>
<dbReference type="AlphaFoldDB" id="A0A3D9HF22"/>
<dbReference type="RefSeq" id="WP_181905420.1">
    <property type="nucleotide sequence ID" value="NZ_QRDW01000008.1"/>
</dbReference>
<feature type="domain" description="ABC3 transporter permease C-terminal" evidence="7">
    <location>
        <begin position="264"/>
        <end position="378"/>
    </location>
</feature>
<feature type="transmembrane region" description="Helical" evidence="6">
    <location>
        <begin position="425"/>
        <end position="448"/>
    </location>
</feature>
<reference evidence="8 9" key="1">
    <citation type="submission" date="2018-07" db="EMBL/GenBank/DDBJ databases">
        <title>Genomic Encyclopedia of Type Strains, Phase III (KMG-III): the genomes of soil and plant-associated and newly described type strains.</title>
        <authorList>
            <person name="Whitman W."/>
        </authorList>
    </citation>
    <scope>NUCLEOTIDE SEQUENCE [LARGE SCALE GENOMIC DNA]</scope>
    <source>
        <strain evidence="8 9">CECT 8488</strain>
    </source>
</reference>
<feature type="transmembrane region" description="Helical" evidence="6">
    <location>
        <begin position="720"/>
        <end position="741"/>
    </location>
</feature>
<comment type="caution">
    <text evidence="8">The sequence shown here is derived from an EMBL/GenBank/DDBJ whole genome shotgun (WGS) entry which is preliminary data.</text>
</comment>
<dbReference type="GO" id="GO:0005886">
    <property type="term" value="C:plasma membrane"/>
    <property type="evidence" value="ECO:0007669"/>
    <property type="project" value="UniProtKB-SubCell"/>
</dbReference>
<accession>A0A3D9HF22</accession>
<evidence type="ECO:0000256" key="5">
    <source>
        <dbReference type="ARBA" id="ARBA00023136"/>
    </source>
</evidence>
<evidence type="ECO:0000313" key="9">
    <source>
        <dbReference type="Proteomes" id="UP000256845"/>
    </source>
</evidence>
<proteinExistence type="predicted"/>
<dbReference type="PANTHER" id="PTHR30287:SF1">
    <property type="entry name" value="INNER MEMBRANE PROTEIN"/>
    <property type="match status" value="1"/>
</dbReference>
<dbReference type="Pfam" id="PF02687">
    <property type="entry name" value="FtsX"/>
    <property type="match status" value="2"/>
</dbReference>
<evidence type="ECO:0000256" key="1">
    <source>
        <dbReference type="ARBA" id="ARBA00004651"/>
    </source>
</evidence>
<feature type="transmembrane region" description="Helical" evidence="6">
    <location>
        <begin position="351"/>
        <end position="372"/>
    </location>
</feature>
<keyword evidence="9" id="KW-1185">Reference proteome</keyword>
<keyword evidence="2" id="KW-1003">Cell membrane</keyword>
<keyword evidence="4 6" id="KW-1133">Transmembrane helix</keyword>
<dbReference type="EMBL" id="QRDW01000008">
    <property type="protein sequence ID" value="RED48079.1"/>
    <property type="molecule type" value="Genomic_DNA"/>
</dbReference>
<feature type="transmembrane region" description="Helical" evidence="6">
    <location>
        <begin position="259"/>
        <end position="280"/>
    </location>
</feature>